<evidence type="ECO:0000313" key="2">
    <source>
        <dbReference type="Proteomes" id="UP001596250"/>
    </source>
</evidence>
<organism evidence="1 2">
    <name type="scientific">Marinicrinis lubricantis</name>
    <dbReference type="NCBI Taxonomy" id="2086470"/>
    <lineage>
        <taxon>Bacteria</taxon>
        <taxon>Bacillati</taxon>
        <taxon>Bacillota</taxon>
        <taxon>Bacilli</taxon>
        <taxon>Bacillales</taxon>
        <taxon>Paenibacillaceae</taxon>
    </lineage>
</organism>
<dbReference type="RefSeq" id="WP_379893836.1">
    <property type="nucleotide sequence ID" value="NZ_CBCSCT010000102.1"/>
</dbReference>
<gene>
    <name evidence="1" type="ORF">ACFPXP_08715</name>
</gene>
<reference evidence="2" key="1">
    <citation type="journal article" date="2019" name="Int. J. Syst. Evol. Microbiol.">
        <title>The Global Catalogue of Microorganisms (GCM) 10K type strain sequencing project: providing services to taxonomists for standard genome sequencing and annotation.</title>
        <authorList>
            <consortium name="The Broad Institute Genomics Platform"/>
            <consortium name="The Broad Institute Genome Sequencing Center for Infectious Disease"/>
            <person name="Wu L."/>
            <person name="Ma J."/>
        </authorList>
    </citation>
    <scope>NUCLEOTIDE SEQUENCE [LARGE SCALE GENOMIC DNA]</scope>
    <source>
        <strain evidence="2">CCM 8749</strain>
    </source>
</reference>
<accession>A0ABW1IN90</accession>
<name>A0ABW1IN90_9BACL</name>
<proteinExistence type="predicted"/>
<comment type="caution">
    <text evidence="1">The sequence shown here is derived from an EMBL/GenBank/DDBJ whole genome shotgun (WGS) entry which is preliminary data.</text>
</comment>
<dbReference type="Proteomes" id="UP001596250">
    <property type="component" value="Unassembled WGS sequence"/>
</dbReference>
<protein>
    <submittedName>
        <fullName evidence="1">Uncharacterized protein</fullName>
    </submittedName>
</protein>
<dbReference type="EMBL" id="JBHSQV010000109">
    <property type="protein sequence ID" value="MFC5986508.1"/>
    <property type="molecule type" value="Genomic_DNA"/>
</dbReference>
<keyword evidence="2" id="KW-1185">Reference proteome</keyword>
<sequence length="79" mass="9030">MELQLKIAVLRKYELFCYQVASYLLEKEEDAVQATLSSLLQLSQENDFFVSPENSQRMKAKIISMKAALAVKQSQLETT</sequence>
<evidence type="ECO:0000313" key="1">
    <source>
        <dbReference type="EMBL" id="MFC5986508.1"/>
    </source>
</evidence>